<keyword evidence="5" id="KW-1185">Reference proteome</keyword>
<proteinExistence type="predicted"/>
<evidence type="ECO:0000256" key="2">
    <source>
        <dbReference type="ARBA" id="ARBA00023163"/>
    </source>
</evidence>
<dbReference type="PANTHER" id="PTHR34580">
    <property type="match status" value="1"/>
</dbReference>
<organism evidence="4 5">
    <name type="scientific">Myceligenerans pegani</name>
    <dbReference type="NCBI Taxonomy" id="2776917"/>
    <lineage>
        <taxon>Bacteria</taxon>
        <taxon>Bacillati</taxon>
        <taxon>Actinomycetota</taxon>
        <taxon>Actinomycetes</taxon>
        <taxon>Micrococcales</taxon>
        <taxon>Promicromonosporaceae</taxon>
        <taxon>Myceligenerans</taxon>
    </lineage>
</organism>
<feature type="domain" description="HTH deoR-type" evidence="3">
    <location>
        <begin position="4"/>
        <end position="63"/>
    </location>
</feature>
<name>A0ABR9N704_9MICO</name>
<dbReference type="SUPFAM" id="SSF46785">
    <property type="entry name" value="Winged helix' DNA-binding domain"/>
    <property type="match status" value="1"/>
</dbReference>
<dbReference type="PROSITE" id="PS51000">
    <property type="entry name" value="HTH_DEOR_2"/>
    <property type="match status" value="1"/>
</dbReference>
<dbReference type="InterPro" id="IPR013196">
    <property type="entry name" value="HTH_11"/>
</dbReference>
<comment type="caution">
    <text evidence="4">The sequence shown here is derived from an EMBL/GenBank/DDBJ whole genome shotgun (WGS) entry which is preliminary data.</text>
</comment>
<dbReference type="PIRSF" id="PIRSF016838">
    <property type="entry name" value="PafC"/>
    <property type="match status" value="1"/>
</dbReference>
<evidence type="ECO:0000313" key="4">
    <source>
        <dbReference type="EMBL" id="MBE1878991.1"/>
    </source>
</evidence>
<evidence type="ECO:0000259" key="3">
    <source>
        <dbReference type="PROSITE" id="PS51000"/>
    </source>
</evidence>
<dbReference type="InterPro" id="IPR036388">
    <property type="entry name" value="WH-like_DNA-bd_sf"/>
</dbReference>
<protein>
    <submittedName>
        <fullName evidence="4">YafY family transcriptional regulator</fullName>
    </submittedName>
</protein>
<accession>A0ABR9N704</accession>
<keyword evidence="2" id="KW-0804">Transcription</keyword>
<gene>
    <name evidence="4" type="ORF">IHE71_25190</name>
</gene>
<dbReference type="Pfam" id="PF08279">
    <property type="entry name" value="HTH_11"/>
    <property type="match status" value="1"/>
</dbReference>
<dbReference type="Gene3D" id="1.10.10.10">
    <property type="entry name" value="Winged helix-like DNA-binding domain superfamily/Winged helix DNA-binding domain"/>
    <property type="match status" value="1"/>
</dbReference>
<dbReference type="PANTHER" id="PTHR34580:SF3">
    <property type="entry name" value="PROTEIN PAFB"/>
    <property type="match status" value="1"/>
</dbReference>
<keyword evidence="1" id="KW-0805">Transcription regulation</keyword>
<dbReference type="InterPro" id="IPR057727">
    <property type="entry name" value="WCX_dom"/>
</dbReference>
<dbReference type="InterPro" id="IPR001034">
    <property type="entry name" value="DeoR_HTH"/>
</dbReference>
<reference evidence="4 5" key="1">
    <citation type="submission" date="2020-10" db="EMBL/GenBank/DDBJ databases">
        <title>Myceligenerans pegani sp. nov., an endophytic actinomycete isolated from Peganum harmala L. in Xinjiang, China.</title>
        <authorList>
            <person name="Xin L."/>
        </authorList>
    </citation>
    <scope>NUCLEOTIDE SEQUENCE [LARGE SCALE GENOMIC DNA]</scope>
    <source>
        <strain evidence="4 5">TRM65318</strain>
    </source>
</reference>
<dbReference type="Pfam" id="PF25583">
    <property type="entry name" value="WCX"/>
    <property type="match status" value="1"/>
</dbReference>
<dbReference type="RefSeq" id="WP_192865537.1">
    <property type="nucleotide sequence ID" value="NZ_JADAQT010000113.1"/>
</dbReference>
<dbReference type="Proteomes" id="UP000625527">
    <property type="component" value="Unassembled WGS sequence"/>
</dbReference>
<dbReference type="InterPro" id="IPR051534">
    <property type="entry name" value="CBASS_pafABC_assoc_protein"/>
</dbReference>
<dbReference type="InterPro" id="IPR036390">
    <property type="entry name" value="WH_DNA-bd_sf"/>
</dbReference>
<evidence type="ECO:0000256" key="1">
    <source>
        <dbReference type="ARBA" id="ARBA00023015"/>
    </source>
</evidence>
<evidence type="ECO:0000313" key="5">
    <source>
        <dbReference type="Proteomes" id="UP000625527"/>
    </source>
</evidence>
<dbReference type="PROSITE" id="PS52050">
    <property type="entry name" value="WYL"/>
    <property type="match status" value="1"/>
</dbReference>
<dbReference type="Pfam" id="PF13280">
    <property type="entry name" value="WYL"/>
    <property type="match status" value="1"/>
</dbReference>
<sequence length="326" mass="35672">MVRPTARVLALLELLQDGGTHTVASLAARLEVDERTVRRYVEHLLDLDVPVRSVRGRYGGYRLAPGRRMPPLMLTEEEALASVLGLLVVGRIGLVTGSDKAAESAVAKIRRVLPRPYADRIDALMDTLNLTLRDREPVPADSEVLLLLAQATRQRRPVAMGYRSGAGQDSARTIRPYGLVAHRGRWFVTGADLGSGEIRTFRVDRVSLPKLLEGTFEIPPGFDPAAQVLEGIASTPRRFDVRLRVQGSPQEVLELFPQGLVVAEAGEDGWSRVRLTAERLDWVPAVLARLGRPFEVHAPKELGEELRDLAGLLLDAASTLSPGARA</sequence>
<dbReference type="InterPro" id="IPR028349">
    <property type="entry name" value="PafC-like"/>
</dbReference>
<dbReference type="EMBL" id="JADAQT010000113">
    <property type="protein sequence ID" value="MBE1878991.1"/>
    <property type="molecule type" value="Genomic_DNA"/>
</dbReference>
<dbReference type="InterPro" id="IPR026881">
    <property type="entry name" value="WYL_dom"/>
</dbReference>